<dbReference type="GeneID" id="301099354"/>
<gene>
    <name evidence="2" type="ORF">G5S42_03210</name>
</gene>
<dbReference type="EMBL" id="JAALDK010000001">
    <property type="protein sequence ID" value="NUX98766.1"/>
    <property type="molecule type" value="Genomic_DNA"/>
</dbReference>
<name>A0A7Y6JUL7_9BURK</name>
<evidence type="ECO:0000256" key="1">
    <source>
        <dbReference type="SAM" id="MobiDB-lite"/>
    </source>
</evidence>
<dbReference type="AlphaFoldDB" id="A0A7Y6JUL7"/>
<accession>A0A7Y6JUL7</accession>
<feature type="region of interest" description="Disordered" evidence="1">
    <location>
        <begin position="265"/>
        <end position="349"/>
    </location>
</feature>
<proteinExistence type="predicted"/>
<comment type="caution">
    <text evidence="2">The sequence shown here is derived from an EMBL/GenBank/DDBJ whole genome shotgun (WGS) entry which is preliminary data.</text>
</comment>
<feature type="compositionally biased region" description="Acidic residues" evidence="1">
    <location>
        <begin position="335"/>
        <end position="349"/>
    </location>
</feature>
<reference evidence="2 3" key="1">
    <citation type="submission" date="2020-02" db="EMBL/GenBank/DDBJ databases">
        <title>Paraburkholderia simonii sp. nov. and Paraburkholderia youngii sp. nov. Brazilian and Mexican Mimosa-associated rhizobia.</title>
        <authorList>
            <person name="Mavima L."/>
            <person name="Beukes C.W."/>
            <person name="Chan W.Y."/>
            <person name="Palmer M."/>
            <person name="De Meyer S.E."/>
            <person name="James E.K."/>
            <person name="Venter S.N."/>
            <person name="Steenkamp E.T."/>
        </authorList>
    </citation>
    <scope>NUCLEOTIDE SEQUENCE [LARGE SCALE GENOMIC DNA]</scope>
    <source>
        <strain evidence="2 3">JPY169</strain>
    </source>
</reference>
<dbReference type="Proteomes" id="UP000594380">
    <property type="component" value="Unassembled WGS sequence"/>
</dbReference>
<feature type="compositionally biased region" description="Low complexity" evidence="1">
    <location>
        <begin position="268"/>
        <end position="297"/>
    </location>
</feature>
<evidence type="ECO:0000313" key="3">
    <source>
        <dbReference type="Proteomes" id="UP000594380"/>
    </source>
</evidence>
<dbReference type="RefSeq" id="WP_176105502.1">
    <property type="nucleotide sequence ID" value="NZ_JAALDK010000001.1"/>
</dbReference>
<protein>
    <submittedName>
        <fullName evidence="2">Uncharacterized protein</fullName>
    </submittedName>
</protein>
<organism evidence="2 3">
    <name type="scientific">Paraburkholderia youngii</name>
    <dbReference type="NCBI Taxonomy" id="2782701"/>
    <lineage>
        <taxon>Bacteria</taxon>
        <taxon>Pseudomonadati</taxon>
        <taxon>Pseudomonadota</taxon>
        <taxon>Betaproteobacteria</taxon>
        <taxon>Burkholderiales</taxon>
        <taxon>Burkholderiaceae</taxon>
        <taxon>Paraburkholderia</taxon>
    </lineage>
</organism>
<evidence type="ECO:0000313" key="2">
    <source>
        <dbReference type="EMBL" id="NUX98766.1"/>
    </source>
</evidence>
<sequence>MTQFDYAAAIAAAAETEHDMNEAQSGGGDYAPPAAGKAGLRFVAYIEIGKQEGTFKGAVKVSDKAFLVFELHGPKWPLNDNGEPQRITVELNKSLNEKAGFYKLFKTMNYEGKAKIMAQLLGNDYIGTVVHRTYKGRDGKDRTIAELYDKTAGAYTVEAPFVEDMDTGETRRRNVPPAITPVKVFLWNSPSKEMWDSIFIDGEYPERKNDKGEVTAPAKSKNKFQLAIRAAKNFKGSPIEALLDGIDDEALNSVGKTPEQAVAEKKASAAAKASSSAGASEEQQASSTASAQAAEPAAKPKRSASTKKTSPAATEKAAESAKLPDQKTASAGADESGDDELGAGDDLPF</sequence>
<feature type="compositionally biased region" description="Basic and acidic residues" evidence="1">
    <location>
        <begin position="316"/>
        <end position="325"/>
    </location>
</feature>